<proteinExistence type="predicted"/>
<reference evidence="2" key="1">
    <citation type="submission" date="2019-03" db="EMBL/GenBank/DDBJ databases">
        <authorList>
            <person name="Mank J."/>
            <person name="Almeida P."/>
        </authorList>
    </citation>
    <scope>NUCLEOTIDE SEQUENCE</scope>
    <source>
        <strain evidence="2">78183</strain>
    </source>
</reference>
<evidence type="ECO:0000256" key="1">
    <source>
        <dbReference type="SAM" id="MobiDB-lite"/>
    </source>
</evidence>
<name>A0A6N2NHS8_SALVM</name>
<sequence length="63" mass="7560">MERHPHMEQPKLLATEEARTESNMVGAQITSSKLRAPVLQQTPYREVWELEREVWELEREVRE</sequence>
<organism evidence="2">
    <name type="scientific">Salix viminalis</name>
    <name type="common">Common osier</name>
    <name type="synonym">Basket willow</name>
    <dbReference type="NCBI Taxonomy" id="40686"/>
    <lineage>
        <taxon>Eukaryota</taxon>
        <taxon>Viridiplantae</taxon>
        <taxon>Streptophyta</taxon>
        <taxon>Embryophyta</taxon>
        <taxon>Tracheophyta</taxon>
        <taxon>Spermatophyta</taxon>
        <taxon>Magnoliopsida</taxon>
        <taxon>eudicotyledons</taxon>
        <taxon>Gunneridae</taxon>
        <taxon>Pentapetalae</taxon>
        <taxon>rosids</taxon>
        <taxon>fabids</taxon>
        <taxon>Malpighiales</taxon>
        <taxon>Salicaceae</taxon>
        <taxon>Saliceae</taxon>
        <taxon>Salix</taxon>
    </lineage>
</organism>
<dbReference type="EMBL" id="CAADRP010002307">
    <property type="protein sequence ID" value="VFU65731.1"/>
    <property type="molecule type" value="Genomic_DNA"/>
</dbReference>
<feature type="region of interest" description="Disordered" evidence="1">
    <location>
        <begin position="1"/>
        <end position="28"/>
    </location>
</feature>
<gene>
    <name evidence="2" type="ORF">SVIM_LOCUS505367</name>
</gene>
<dbReference type="AlphaFoldDB" id="A0A6N2NHS8"/>
<accession>A0A6N2NHS8</accession>
<feature type="compositionally biased region" description="Basic and acidic residues" evidence="1">
    <location>
        <begin position="1"/>
        <end position="20"/>
    </location>
</feature>
<evidence type="ECO:0000313" key="2">
    <source>
        <dbReference type="EMBL" id="VFU65731.1"/>
    </source>
</evidence>
<protein>
    <submittedName>
        <fullName evidence="2">Uncharacterized protein</fullName>
    </submittedName>
</protein>